<dbReference type="Proteomes" id="UP000283374">
    <property type="component" value="Unassembled WGS sequence"/>
</dbReference>
<accession>A0A413RJG4</accession>
<protein>
    <submittedName>
        <fullName evidence="2">Uncharacterized protein</fullName>
    </submittedName>
</protein>
<keyword evidence="3" id="KW-1185">Reference proteome</keyword>
<proteinExistence type="predicted"/>
<name>A0A413RJG4_9CELL</name>
<gene>
    <name evidence="2" type="ORF">D1825_13380</name>
</gene>
<comment type="caution">
    <text evidence="2">The sequence shown here is derived from an EMBL/GenBank/DDBJ whole genome shotgun (WGS) entry which is preliminary data.</text>
</comment>
<organism evidence="2 3">
    <name type="scientific">Cellulomonas rhizosphaerae</name>
    <dbReference type="NCBI Taxonomy" id="2293719"/>
    <lineage>
        <taxon>Bacteria</taxon>
        <taxon>Bacillati</taxon>
        <taxon>Actinomycetota</taxon>
        <taxon>Actinomycetes</taxon>
        <taxon>Micrococcales</taxon>
        <taxon>Cellulomonadaceae</taxon>
        <taxon>Cellulomonas</taxon>
    </lineage>
</organism>
<evidence type="ECO:0000313" key="3">
    <source>
        <dbReference type="Proteomes" id="UP000283374"/>
    </source>
</evidence>
<evidence type="ECO:0000256" key="1">
    <source>
        <dbReference type="SAM" id="MobiDB-lite"/>
    </source>
</evidence>
<feature type="compositionally biased region" description="Basic and acidic residues" evidence="1">
    <location>
        <begin position="77"/>
        <end position="91"/>
    </location>
</feature>
<sequence>MTAPQRVGHGPTPWHCTCHGTGFAVPSMAADCEDRTAKTSPIDYQFPHSGALTLEDADAIGDIVGARIKDWRLRQPEREREAGQNRLRELAALEAPEG</sequence>
<reference evidence="2 3" key="1">
    <citation type="submission" date="2018-08" db="EMBL/GenBank/DDBJ databases">
        <title>Cellulomonas rhizosphaerae sp. nov., a novel actinomycete isolated from soil.</title>
        <authorList>
            <person name="Tian Y."/>
        </authorList>
    </citation>
    <scope>NUCLEOTIDE SEQUENCE [LARGE SCALE GENOMIC DNA]</scope>
    <source>
        <strain evidence="2 3">NEAU-TCZ24</strain>
    </source>
</reference>
<dbReference type="EMBL" id="QWKP01000211">
    <property type="protein sequence ID" value="RHA38720.1"/>
    <property type="molecule type" value="Genomic_DNA"/>
</dbReference>
<feature type="region of interest" description="Disordered" evidence="1">
    <location>
        <begin position="77"/>
        <end position="98"/>
    </location>
</feature>
<dbReference type="AlphaFoldDB" id="A0A413RJG4"/>
<evidence type="ECO:0000313" key="2">
    <source>
        <dbReference type="EMBL" id="RHA38720.1"/>
    </source>
</evidence>